<dbReference type="EC" id="3.2.2.n1" evidence="3"/>
<dbReference type="InterPro" id="IPR031100">
    <property type="entry name" value="LOG_fam"/>
</dbReference>
<dbReference type="RefSeq" id="WP_377284170.1">
    <property type="nucleotide sequence ID" value="NZ_JBHRSI010000013.1"/>
</dbReference>
<organism evidence="4 5">
    <name type="scientific">Phenylobacterium terrae</name>
    <dbReference type="NCBI Taxonomy" id="2665495"/>
    <lineage>
        <taxon>Bacteria</taxon>
        <taxon>Pseudomonadati</taxon>
        <taxon>Pseudomonadota</taxon>
        <taxon>Alphaproteobacteria</taxon>
        <taxon>Caulobacterales</taxon>
        <taxon>Caulobacteraceae</taxon>
        <taxon>Phenylobacterium</taxon>
    </lineage>
</organism>
<accession>A0ABW4N784</accession>
<comment type="similarity">
    <text evidence="2 3">Belongs to the LOG family.</text>
</comment>
<name>A0ABW4N784_9CAUL</name>
<evidence type="ECO:0000313" key="4">
    <source>
        <dbReference type="EMBL" id="MFD1785349.1"/>
    </source>
</evidence>
<reference evidence="5" key="1">
    <citation type="journal article" date="2019" name="Int. J. Syst. Evol. Microbiol.">
        <title>The Global Catalogue of Microorganisms (GCM) 10K type strain sequencing project: providing services to taxonomists for standard genome sequencing and annotation.</title>
        <authorList>
            <consortium name="The Broad Institute Genomics Platform"/>
            <consortium name="The Broad Institute Genome Sequencing Center for Infectious Disease"/>
            <person name="Wu L."/>
            <person name="Ma J."/>
        </authorList>
    </citation>
    <scope>NUCLEOTIDE SEQUENCE [LARGE SCALE GENOMIC DNA]</scope>
    <source>
        <strain evidence="5">DFY28</strain>
    </source>
</reference>
<dbReference type="Pfam" id="PF03641">
    <property type="entry name" value="Lysine_decarbox"/>
    <property type="match status" value="1"/>
</dbReference>
<evidence type="ECO:0000256" key="1">
    <source>
        <dbReference type="ARBA" id="ARBA00000274"/>
    </source>
</evidence>
<dbReference type="PANTHER" id="PTHR31223">
    <property type="entry name" value="LOG FAMILY PROTEIN YJL055W"/>
    <property type="match status" value="1"/>
</dbReference>
<dbReference type="Gene3D" id="3.40.50.450">
    <property type="match status" value="1"/>
</dbReference>
<evidence type="ECO:0000256" key="3">
    <source>
        <dbReference type="RuleBase" id="RU363015"/>
    </source>
</evidence>
<evidence type="ECO:0000256" key="2">
    <source>
        <dbReference type="ARBA" id="ARBA00006763"/>
    </source>
</evidence>
<protein>
    <recommendedName>
        <fullName evidence="3">Cytokinin riboside 5'-monophosphate phosphoribohydrolase</fullName>
        <ecNumber evidence="3">3.2.2.n1</ecNumber>
    </recommendedName>
</protein>
<dbReference type="PANTHER" id="PTHR31223:SF70">
    <property type="entry name" value="LOG FAMILY PROTEIN YJL055W"/>
    <property type="match status" value="1"/>
</dbReference>
<sequence length="200" mass="21379">MGGEPERLDSVCVYCSSSNAADPAYLAAAAALGRALAGAGLRLVYGGGGVGLMGACAAAAHAAGGQVLGIIPQFLVGKERPLTEVETIVVTSMHERKMRMFEASDAFVVLPGGIGTLEEVIELLSWRRLELHSKPIVFYNPDGFWDGLFEFFRASVAQKLTPPEFLQAWSAVTRIEDVVPVLRGASPEDFETDPRVARLT</sequence>
<comment type="catalytic activity">
    <reaction evidence="1">
        <text>AMP + H2O = D-ribose 5-phosphate + adenine</text>
        <dbReference type="Rhea" id="RHEA:20129"/>
        <dbReference type="ChEBI" id="CHEBI:15377"/>
        <dbReference type="ChEBI" id="CHEBI:16708"/>
        <dbReference type="ChEBI" id="CHEBI:78346"/>
        <dbReference type="ChEBI" id="CHEBI:456215"/>
        <dbReference type="EC" id="3.2.2.4"/>
    </reaction>
</comment>
<keyword evidence="5" id="KW-1185">Reference proteome</keyword>
<keyword evidence="3" id="KW-0378">Hydrolase</keyword>
<gene>
    <name evidence="4" type="ORF">ACFSC0_18260</name>
</gene>
<proteinExistence type="inferred from homology"/>
<dbReference type="InterPro" id="IPR005269">
    <property type="entry name" value="LOG"/>
</dbReference>
<dbReference type="NCBIfam" id="TIGR00730">
    <property type="entry name" value="Rossman fold protein, TIGR00730 family"/>
    <property type="match status" value="1"/>
</dbReference>
<dbReference type="EMBL" id="JBHUEY010000006">
    <property type="protein sequence ID" value="MFD1785349.1"/>
    <property type="molecule type" value="Genomic_DNA"/>
</dbReference>
<keyword evidence="3" id="KW-0203">Cytokinin biosynthesis</keyword>
<dbReference type="SUPFAM" id="SSF102405">
    <property type="entry name" value="MCP/YpsA-like"/>
    <property type="match status" value="1"/>
</dbReference>
<evidence type="ECO:0000313" key="5">
    <source>
        <dbReference type="Proteomes" id="UP001597237"/>
    </source>
</evidence>
<dbReference type="Proteomes" id="UP001597237">
    <property type="component" value="Unassembled WGS sequence"/>
</dbReference>
<comment type="caution">
    <text evidence="4">The sequence shown here is derived from an EMBL/GenBank/DDBJ whole genome shotgun (WGS) entry which is preliminary data.</text>
</comment>